<dbReference type="Proteomes" id="UP000243297">
    <property type="component" value="Unassembled WGS sequence"/>
</dbReference>
<reference evidence="3" key="1">
    <citation type="submission" date="2017-02" db="EMBL/GenBank/DDBJ databases">
        <authorList>
            <person name="Varghese N."/>
            <person name="Submissions S."/>
        </authorList>
    </citation>
    <scope>NUCLEOTIDE SEQUENCE [LARGE SCALE GENOMIC DNA]</scope>
    <source>
        <strain evidence="3">ATCC 25662</strain>
    </source>
</reference>
<dbReference type="EMBL" id="FUWY01000008">
    <property type="protein sequence ID" value="SJZ98780.1"/>
    <property type="molecule type" value="Genomic_DNA"/>
</dbReference>
<name>A0A1T4Q4S8_9FIRM</name>
<gene>
    <name evidence="2" type="ORF">SAMN02745191_2318</name>
</gene>
<proteinExistence type="predicted"/>
<dbReference type="AlphaFoldDB" id="A0A1T4Q4S8"/>
<sequence>MKNIKNFFVKKSAIEYSFSAIVGILVLVLSLANINSEYFKILFWATICFELIIVILFLIKLNRLNKFMMSVSNLVDDSYKTFENALFFENVVLAYSFKKYVAIEYKDIVIARHDSNVFEITRPGYKGNHKIYIKSNLQEILIPVLDNDVAQKILNFLQTKNNSIVFQDKNSEYVPTNLADLMSSSVKSRF</sequence>
<evidence type="ECO:0000313" key="3">
    <source>
        <dbReference type="Proteomes" id="UP000243297"/>
    </source>
</evidence>
<evidence type="ECO:0000256" key="1">
    <source>
        <dbReference type="SAM" id="Phobius"/>
    </source>
</evidence>
<feature type="transmembrane region" description="Helical" evidence="1">
    <location>
        <begin position="12"/>
        <end position="32"/>
    </location>
</feature>
<keyword evidence="3" id="KW-1185">Reference proteome</keyword>
<feature type="transmembrane region" description="Helical" evidence="1">
    <location>
        <begin position="38"/>
        <end position="59"/>
    </location>
</feature>
<dbReference type="RefSeq" id="WP_078712703.1">
    <property type="nucleotide sequence ID" value="NZ_FUWY01000008.1"/>
</dbReference>
<keyword evidence="1" id="KW-0812">Transmembrane</keyword>
<protein>
    <submittedName>
        <fullName evidence="2">Uncharacterized protein</fullName>
    </submittedName>
</protein>
<accession>A0A1T4Q4S8</accession>
<keyword evidence="1" id="KW-0472">Membrane</keyword>
<keyword evidence="1" id="KW-1133">Transmembrane helix</keyword>
<evidence type="ECO:0000313" key="2">
    <source>
        <dbReference type="EMBL" id="SJZ98780.1"/>
    </source>
</evidence>
<organism evidence="2 3">
    <name type="scientific">Anaerorhabdus furcosa</name>
    <dbReference type="NCBI Taxonomy" id="118967"/>
    <lineage>
        <taxon>Bacteria</taxon>
        <taxon>Bacillati</taxon>
        <taxon>Bacillota</taxon>
        <taxon>Erysipelotrichia</taxon>
        <taxon>Erysipelotrichales</taxon>
        <taxon>Erysipelotrichaceae</taxon>
        <taxon>Anaerorhabdus</taxon>
    </lineage>
</organism>